<dbReference type="InterPro" id="IPR004344">
    <property type="entry name" value="TTL/TTLL_fam"/>
</dbReference>
<dbReference type="Gene3D" id="3.30.470.20">
    <property type="entry name" value="ATP-grasp fold, B domain"/>
    <property type="match status" value="1"/>
</dbReference>
<dbReference type="EMBL" id="BLLK01000069">
    <property type="protein sequence ID" value="GFH61080.1"/>
    <property type="molecule type" value="Genomic_DNA"/>
</dbReference>
<dbReference type="PANTHER" id="PTHR12241:SF147">
    <property type="entry name" value="TUBULIN POLYGLUTAMYLASE TTLL7"/>
    <property type="match status" value="1"/>
</dbReference>
<accession>A0AAD3DCY4</accession>
<name>A0AAD3DCY4_9STRA</name>
<feature type="compositionally biased region" description="Basic and acidic residues" evidence="4">
    <location>
        <begin position="567"/>
        <end position="576"/>
    </location>
</feature>
<keyword evidence="1" id="KW-0436">Ligase</keyword>
<reference evidence="5 6" key="1">
    <citation type="journal article" date="2021" name="Sci. Rep.">
        <title>The genome of the diatom Chaetoceros tenuissimus carries an ancient integrated fragment of an extant virus.</title>
        <authorList>
            <person name="Hongo Y."/>
            <person name="Kimura K."/>
            <person name="Takaki Y."/>
            <person name="Yoshida Y."/>
            <person name="Baba S."/>
            <person name="Kobayashi G."/>
            <person name="Nagasaki K."/>
            <person name="Hano T."/>
            <person name="Tomaru Y."/>
        </authorList>
    </citation>
    <scope>NUCLEOTIDE SEQUENCE [LARGE SCALE GENOMIC DNA]</scope>
    <source>
        <strain evidence="5 6">NIES-3715</strain>
    </source>
</reference>
<dbReference type="GO" id="GO:0036064">
    <property type="term" value="C:ciliary basal body"/>
    <property type="evidence" value="ECO:0007669"/>
    <property type="project" value="TreeGrafter"/>
</dbReference>
<dbReference type="Proteomes" id="UP001054902">
    <property type="component" value="Unassembled WGS sequence"/>
</dbReference>
<feature type="region of interest" description="Disordered" evidence="4">
    <location>
        <begin position="487"/>
        <end position="523"/>
    </location>
</feature>
<organism evidence="5 6">
    <name type="scientific">Chaetoceros tenuissimus</name>
    <dbReference type="NCBI Taxonomy" id="426638"/>
    <lineage>
        <taxon>Eukaryota</taxon>
        <taxon>Sar</taxon>
        <taxon>Stramenopiles</taxon>
        <taxon>Ochrophyta</taxon>
        <taxon>Bacillariophyta</taxon>
        <taxon>Coscinodiscophyceae</taxon>
        <taxon>Chaetocerotophycidae</taxon>
        <taxon>Chaetocerotales</taxon>
        <taxon>Chaetocerotaceae</taxon>
        <taxon>Chaetoceros</taxon>
    </lineage>
</organism>
<keyword evidence="6" id="KW-1185">Reference proteome</keyword>
<comment type="caution">
    <text evidence="5">The sequence shown here is derived from an EMBL/GenBank/DDBJ whole genome shotgun (WGS) entry which is preliminary data.</text>
</comment>
<dbReference type="SUPFAM" id="SSF56059">
    <property type="entry name" value="Glutathione synthetase ATP-binding domain-like"/>
    <property type="match status" value="1"/>
</dbReference>
<dbReference type="PROSITE" id="PS51221">
    <property type="entry name" value="TTL"/>
    <property type="match status" value="1"/>
</dbReference>
<dbReference type="GO" id="GO:0015631">
    <property type="term" value="F:tubulin binding"/>
    <property type="evidence" value="ECO:0007669"/>
    <property type="project" value="TreeGrafter"/>
</dbReference>
<evidence type="ECO:0000256" key="2">
    <source>
        <dbReference type="ARBA" id="ARBA00022741"/>
    </source>
</evidence>
<dbReference type="GO" id="GO:0070740">
    <property type="term" value="F:tubulin-glutamic acid ligase activity"/>
    <property type="evidence" value="ECO:0007669"/>
    <property type="project" value="TreeGrafter"/>
</dbReference>
<evidence type="ECO:0000256" key="1">
    <source>
        <dbReference type="ARBA" id="ARBA00022598"/>
    </source>
</evidence>
<evidence type="ECO:0000313" key="6">
    <source>
        <dbReference type="Proteomes" id="UP001054902"/>
    </source>
</evidence>
<dbReference type="Pfam" id="PF03133">
    <property type="entry name" value="TTL"/>
    <property type="match status" value="1"/>
</dbReference>
<evidence type="ECO:0000256" key="3">
    <source>
        <dbReference type="ARBA" id="ARBA00022840"/>
    </source>
</evidence>
<dbReference type="GO" id="GO:0000226">
    <property type="term" value="P:microtubule cytoskeleton organization"/>
    <property type="evidence" value="ECO:0007669"/>
    <property type="project" value="TreeGrafter"/>
</dbReference>
<feature type="region of interest" description="Disordered" evidence="4">
    <location>
        <begin position="566"/>
        <end position="613"/>
    </location>
</feature>
<keyword evidence="3" id="KW-0067">ATP-binding</keyword>
<evidence type="ECO:0000313" key="5">
    <source>
        <dbReference type="EMBL" id="GFH61080.1"/>
    </source>
</evidence>
<dbReference type="GO" id="GO:0005524">
    <property type="term" value="F:ATP binding"/>
    <property type="evidence" value="ECO:0007669"/>
    <property type="project" value="UniProtKB-KW"/>
</dbReference>
<protein>
    <recommendedName>
        <fullName evidence="7">Tubulin--tyrosine ligase-like protein 9</fullName>
    </recommendedName>
</protein>
<evidence type="ECO:0008006" key="7">
    <source>
        <dbReference type="Google" id="ProtNLM"/>
    </source>
</evidence>
<keyword evidence="2" id="KW-0547">Nucleotide-binding</keyword>
<feature type="compositionally biased region" description="Basic and acidic residues" evidence="4">
    <location>
        <begin position="428"/>
        <end position="438"/>
    </location>
</feature>
<proteinExistence type="predicted"/>
<gene>
    <name evidence="5" type="ORF">CTEN210_17556</name>
</gene>
<dbReference type="AlphaFoldDB" id="A0AAD3DCY4"/>
<sequence>MGEEIDEEHALETKASTEYKSKRRRKIHFFAGPACRYNVVKSAAHSLGWRLINEESTLKEQQSSNVIWVDTSPVHQYFAYIKPWQRINHFPGMVNIARKSRLAENLEMMKKQFDQEYNFFPRTFVIPRDLGIIQDFCNSSRKSKKILILKPDGGAQGKGIFLTRNYEDIRSLKSTHVAQEYIANPLLIEGKKFDLRIYVLVTSCDPLRIYLFNDGLVRLCTEDFVKPNNMNMDDKCMHLTNFSINRTSEQYEDCENDDGDTGSKRSVKWLMEWLSKEYGGAATDAMWTEIGDICVKTILSIAPILQREYRGIFGQDENREVNETSASGKQNKRIMGSRCFEVLGIDIMIDSDLKPHMIEVNHLPSFATGSPLDESIKSRVIQQALSVISCSSSDQRNYEAMEKKRMMERNSMLGPIHQSQQSDEQDDSSNRKRNDVVQHKTFKERVTEIYTMYAPDKLDKIDTWIEKYQGYEEWFIKKLEDKYIHSVSEDEEENDDSEDDAANNDGVMESQSTKPLHLAAENDSSEIASREYEILVEKGDYQRIFPSCGELKATRQPLYLKMQQFAKENDEREQQRLTRPLWLQRKDYADDDDTPKDTDPDQPCTNSSSRGDWLLHGNVHIKKQKVFSPKIIGPPSQKQVEAAERLSKGFSVEDRDTVHKNSVNDSFIERIFKAEEIGKQRRKCNEDKAFHKTQLQVNPINLQFAPHFDGKMLHVGRRFYLDFAGRKLSTY</sequence>
<evidence type="ECO:0000256" key="4">
    <source>
        <dbReference type="SAM" id="MobiDB-lite"/>
    </source>
</evidence>
<feature type="region of interest" description="Disordered" evidence="4">
    <location>
        <begin position="415"/>
        <end position="438"/>
    </location>
</feature>
<dbReference type="PANTHER" id="PTHR12241">
    <property type="entry name" value="TUBULIN POLYGLUTAMYLASE"/>
    <property type="match status" value="1"/>
</dbReference>
<feature type="compositionally biased region" description="Acidic residues" evidence="4">
    <location>
        <begin position="489"/>
        <end position="502"/>
    </location>
</feature>